<gene>
    <name evidence="2" type="ORF">PITC_015290</name>
</gene>
<keyword evidence="3" id="KW-1185">Reference proteome</keyword>
<evidence type="ECO:0000256" key="1">
    <source>
        <dbReference type="SAM" id="MobiDB-lite"/>
    </source>
</evidence>
<name>A0A0A2KU27_PENIT</name>
<dbReference type="HOGENOM" id="CLU_3384981_0_0_1"/>
<feature type="compositionally biased region" description="Basic residues" evidence="1">
    <location>
        <begin position="1"/>
        <end position="14"/>
    </location>
</feature>
<evidence type="ECO:0000313" key="2">
    <source>
        <dbReference type="EMBL" id="KGO70416.1"/>
    </source>
</evidence>
<protein>
    <submittedName>
        <fullName evidence="2">Uncharacterized protein</fullName>
    </submittedName>
</protein>
<comment type="caution">
    <text evidence="2">The sequence shown here is derived from an EMBL/GenBank/DDBJ whole genome shotgun (WGS) entry which is preliminary data.</text>
</comment>
<sequence>MWRGHQKYRLRKAPRGSAGRLTRKHTRLVLITG</sequence>
<organism evidence="2 3">
    <name type="scientific">Penicillium italicum</name>
    <name type="common">Blue mold</name>
    <dbReference type="NCBI Taxonomy" id="40296"/>
    <lineage>
        <taxon>Eukaryota</taxon>
        <taxon>Fungi</taxon>
        <taxon>Dikarya</taxon>
        <taxon>Ascomycota</taxon>
        <taxon>Pezizomycotina</taxon>
        <taxon>Eurotiomycetes</taxon>
        <taxon>Eurotiomycetidae</taxon>
        <taxon>Eurotiales</taxon>
        <taxon>Aspergillaceae</taxon>
        <taxon>Penicillium</taxon>
    </lineage>
</organism>
<reference evidence="2 3" key="1">
    <citation type="journal article" date="2015" name="Mol. Plant Microbe Interact.">
        <title>Genome, transcriptome, and functional analyses of Penicillium expansum provide new insights into secondary metabolism and pathogenicity.</title>
        <authorList>
            <person name="Ballester A.R."/>
            <person name="Marcet-Houben M."/>
            <person name="Levin E."/>
            <person name="Sela N."/>
            <person name="Selma-Lazaro C."/>
            <person name="Carmona L."/>
            <person name="Wisniewski M."/>
            <person name="Droby S."/>
            <person name="Gonzalez-Candelas L."/>
            <person name="Gabaldon T."/>
        </authorList>
    </citation>
    <scope>NUCLEOTIDE SEQUENCE [LARGE SCALE GENOMIC DNA]</scope>
    <source>
        <strain evidence="2 3">PHI-1</strain>
    </source>
</reference>
<dbReference type="EMBL" id="JQGA01001045">
    <property type="protein sequence ID" value="KGO70416.1"/>
    <property type="molecule type" value="Genomic_DNA"/>
</dbReference>
<evidence type="ECO:0000313" key="3">
    <source>
        <dbReference type="Proteomes" id="UP000030104"/>
    </source>
</evidence>
<dbReference type="AlphaFoldDB" id="A0A0A2KU27"/>
<feature type="region of interest" description="Disordered" evidence="1">
    <location>
        <begin position="1"/>
        <end position="25"/>
    </location>
</feature>
<dbReference type="Proteomes" id="UP000030104">
    <property type="component" value="Unassembled WGS sequence"/>
</dbReference>
<accession>A0A0A2KU27</accession>
<proteinExistence type="predicted"/>